<dbReference type="PANTHER" id="PTHR36932:SF1">
    <property type="entry name" value="CAPSULAR POLYSACCHARIDE BIOSYNTHESIS PROTEIN"/>
    <property type="match status" value="1"/>
</dbReference>
<evidence type="ECO:0000313" key="2">
    <source>
        <dbReference type="Proteomes" id="UP000249046"/>
    </source>
</evidence>
<dbReference type="AlphaFoldDB" id="A0A2W5M9J0"/>
<dbReference type="EMBL" id="QFPO01000008">
    <property type="protein sequence ID" value="PZQ14083.1"/>
    <property type="molecule type" value="Genomic_DNA"/>
</dbReference>
<proteinExistence type="predicted"/>
<sequence>MGIGYEPLFRHVLLPFYDQTLAGRGTLSFLAEYERSQWLPPEQLEALRWTKLKRLLEHCWREVPYYRRQWTELGITPEAIRTPADFARLPVLTKHDIRTHFESLKADSLRDSLLYKSTSGSTGEPFRFGYTRESNDRRAAVMWRSYGWAGSRPGRRTLYLWAVPSGLKPLQAFKQRLYNRAYNRLMLDSFAMRDDTMVRYADAIDAWRPEIVVGYVGPLVRLSQWLLANGRRIHRPAAVLGAAESLHDFQREIVERAFGAPAFNTYGCREFMLIASECEKREGLHVNADHLHVEIGTPLPSAAERAAGEIIVTDLSNFGMPFIRYTTGDLATPADAPCSCGRSLPLLARVQGRKLDAIRTIDGRYLPGEYFPFIFNDVKWIKRFRIVQRRLEAIELQLVVDGEADATRLDAARALVTRALGDGIELDIRVVDDIPVAANGKFRVTISELSDPPVP</sequence>
<reference evidence="1 2" key="1">
    <citation type="submission" date="2017-08" db="EMBL/GenBank/DDBJ databases">
        <title>Infants hospitalized years apart are colonized by the same room-sourced microbial strains.</title>
        <authorList>
            <person name="Brooks B."/>
            <person name="Olm M.R."/>
            <person name="Firek B.A."/>
            <person name="Baker R."/>
            <person name="Thomas B.C."/>
            <person name="Morowitz M.J."/>
            <person name="Banfield J.F."/>
        </authorList>
    </citation>
    <scope>NUCLEOTIDE SEQUENCE [LARGE SCALE GENOMIC DNA]</scope>
    <source>
        <strain evidence="1">S2_005_003_R2_42</strain>
    </source>
</reference>
<dbReference type="InterPro" id="IPR042099">
    <property type="entry name" value="ANL_N_sf"/>
</dbReference>
<dbReference type="Proteomes" id="UP000249046">
    <property type="component" value="Unassembled WGS sequence"/>
</dbReference>
<comment type="caution">
    <text evidence="1">The sequence shown here is derived from an EMBL/GenBank/DDBJ whole genome shotgun (WGS) entry which is preliminary data.</text>
</comment>
<dbReference type="SUPFAM" id="SSF56801">
    <property type="entry name" value="Acetyl-CoA synthetase-like"/>
    <property type="match status" value="1"/>
</dbReference>
<name>A0A2W5M9J0_9GAMM</name>
<dbReference type="InterPro" id="IPR053158">
    <property type="entry name" value="CapK_Type1_Caps_Biosynth"/>
</dbReference>
<gene>
    <name evidence="1" type="ORF">DI564_11025</name>
</gene>
<evidence type="ECO:0000313" key="1">
    <source>
        <dbReference type="EMBL" id="PZQ14083.1"/>
    </source>
</evidence>
<accession>A0A2W5M9J0</accession>
<organism evidence="1 2">
    <name type="scientific">Rhodanobacter denitrificans</name>
    <dbReference type="NCBI Taxonomy" id="666685"/>
    <lineage>
        <taxon>Bacteria</taxon>
        <taxon>Pseudomonadati</taxon>
        <taxon>Pseudomonadota</taxon>
        <taxon>Gammaproteobacteria</taxon>
        <taxon>Lysobacterales</taxon>
        <taxon>Rhodanobacteraceae</taxon>
        <taxon>Rhodanobacter</taxon>
    </lineage>
</organism>
<dbReference type="PANTHER" id="PTHR36932">
    <property type="entry name" value="CAPSULAR POLYSACCHARIDE BIOSYNTHESIS PROTEIN"/>
    <property type="match status" value="1"/>
</dbReference>
<protein>
    <submittedName>
        <fullName evidence="1">Polysaccharide biosynthesis protein</fullName>
    </submittedName>
</protein>
<dbReference type="Gene3D" id="3.40.50.12780">
    <property type="entry name" value="N-terminal domain of ligase-like"/>
    <property type="match status" value="1"/>
</dbReference>